<evidence type="ECO:0000259" key="5">
    <source>
        <dbReference type="PROSITE" id="PS50045"/>
    </source>
</evidence>
<dbReference type="Pfam" id="PF00498">
    <property type="entry name" value="FHA"/>
    <property type="match status" value="1"/>
</dbReference>
<evidence type="ECO:0000313" key="6">
    <source>
        <dbReference type="EMBL" id="PZR13526.1"/>
    </source>
</evidence>
<dbReference type="GO" id="GO:0005524">
    <property type="term" value="F:ATP binding"/>
    <property type="evidence" value="ECO:0007669"/>
    <property type="project" value="UniProtKB-KW"/>
</dbReference>
<dbReference type="GO" id="GO:0006355">
    <property type="term" value="P:regulation of DNA-templated transcription"/>
    <property type="evidence" value="ECO:0007669"/>
    <property type="project" value="InterPro"/>
</dbReference>
<dbReference type="InterPro" id="IPR058031">
    <property type="entry name" value="AAA_lid_NorR"/>
</dbReference>
<sequence length="485" mass="52040">MNRWSVVVGTPGRSWSLELPGGRGAVIGQGASCAVQISDAGLADRHVSLLPRDEGVLVEPLRDGGDFSINDVPTSAQSTLRSGDELRLGEARLVFTMIAPTAAVRPRIVTFEEFTARLEEEVQRAGVGRPLGVVLVASPGLNVAARQALMRRVVDEVHRSQVVACFADVSAELFAVMLPELAATALTTLFKRLPEVVGPRASVATASSPADGLDAETLLGACWDVLVPDASPEPVFVDATMVRLQAMFESLAEDEGAVCVVGSPGSGRRTLLEVLARAAGRRVTRASALDGAALAKGVSKAGEWWLVRDVDRLDAASLGALRRSARTRLLATADRAPTGSHFEHVIEIPPLVVRPDDVLPLAEAFVSRARAAVGRPRLTLSHDARGLLQSWRWPGNVRELKNVLARAARGAVRDEIGRDALPAKFSGETPEDDFRGAMESAERELLLETLARTRWNVTAAALRLGMPRRTIVHRMARLGLKRPAR</sequence>
<dbReference type="SUPFAM" id="SSF46689">
    <property type="entry name" value="Homeodomain-like"/>
    <property type="match status" value="1"/>
</dbReference>
<dbReference type="SUPFAM" id="SSF52540">
    <property type="entry name" value="P-loop containing nucleoside triphosphate hydrolases"/>
    <property type="match status" value="1"/>
</dbReference>
<dbReference type="Gene3D" id="1.10.10.60">
    <property type="entry name" value="Homeodomain-like"/>
    <property type="match status" value="1"/>
</dbReference>
<dbReference type="Pfam" id="PF25601">
    <property type="entry name" value="AAA_lid_14"/>
    <property type="match status" value="1"/>
</dbReference>
<dbReference type="AlphaFoldDB" id="A0A2W5TL54"/>
<dbReference type="PANTHER" id="PTHR32071">
    <property type="entry name" value="TRANSCRIPTIONAL REGULATORY PROTEIN"/>
    <property type="match status" value="1"/>
</dbReference>
<accession>A0A2W5TL54</accession>
<keyword evidence="3" id="KW-0805">Transcription regulation</keyword>
<feature type="domain" description="Sigma-54 factor interaction" evidence="5">
    <location>
        <begin position="346"/>
        <end position="409"/>
    </location>
</feature>
<dbReference type="InterPro" id="IPR027417">
    <property type="entry name" value="P-loop_NTPase"/>
</dbReference>
<dbReference type="InterPro" id="IPR002078">
    <property type="entry name" value="Sigma_54_int"/>
</dbReference>
<dbReference type="PRINTS" id="PR01590">
    <property type="entry name" value="HTHFIS"/>
</dbReference>
<evidence type="ECO:0000313" key="7">
    <source>
        <dbReference type="Proteomes" id="UP000249061"/>
    </source>
</evidence>
<dbReference type="PROSITE" id="PS50045">
    <property type="entry name" value="SIGMA54_INTERACT_4"/>
    <property type="match status" value="1"/>
</dbReference>
<dbReference type="GO" id="GO:0043565">
    <property type="term" value="F:sequence-specific DNA binding"/>
    <property type="evidence" value="ECO:0007669"/>
    <property type="project" value="InterPro"/>
</dbReference>
<proteinExistence type="predicted"/>
<dbReference type="SUPFAM" id="SSF49879">
    <property type="entry name" value="SMAD/FHA domain"/>
    <property type="match status" value="1"/>
</dbReference>
<protein>
    <recommendedName>
        <fullName evidence="5">Sigma-54 factor interaction domain-containing protein</fullName>
    </recommendedName>
</protein>
<evidence type="ECO:0000256" key="2">
    <source>
        <dbReference type="ARBA" id="ARBA00022840"/>
    </source>
</evidence>
<dbReference type="Proteomes" id="UP000249061">
    <property type="component" value="Unassembled WGS sequence"/>
</dbReference>
<dbReference type="InterPro" id="IPR008984">
    <property type="entry name" value="SMAD_FHA_dom_sf"/>
</dbReference>
<dbReference type="InterPro" id="IPR002197">
    <property type="entry name" value="HTH_Fis"/>
</dbReference>
<comment type="caution">
    <text evidence="6">The sequence shown here is derived from an EMBL/GenBank/DDBJ whole genome shotgun (WGS) entry which is preliminary data.</text>
</comment>
<keyword evidence="2" id="KW-0067">ATP-binding</keyword>
<dbReference type="InterPro" id="IPR000253">
    <property type="entry name" value="FHA_dom"/>
</dbReference>
<organism evidence="6 7">
    <name type="scientific">Archangium gephyra</name>
    <dbReference type="NCBI Taxonomy" id="48"/>
    <lineage>
        <taxon>Bacteria</taxon>
        <taxon>Pseudomonadati</taxon>
        <taxon>Myxococcota</taxon>
        <taxon>Myxococcia</taxon>
        <taxon>Myxococcales</taxon>
        <taxon>Cystobacterineae</taxon>
        <taxon>Archangiaceae</taxon>
        <taxon>Archangium</taxon>
    </lineage>
</organism>
<dbReference type="Gene3D" id="2.60.200.20">
    <property type="match status" value="1"/>
</dbReference>
<dbReference type="EMBL" id="QFQP01000009">
    <property type="protein sequence ID" value="PZR13526.1"/>
    <property type="molecule type" value="Genomic_DNA"/>
</dbReference>
<dbReference type="InterPro" id="IPR025944">
    <property type="entry name" value="Sigma_54_int_dom_CS"/>
</dbReference>
<evidence type="ECO:0000256" key="3">
    <source>
        <dbReference type="ARBA" id="ARBA00023015"/>
    </source>
</evidence>
<dbReference type="CDD" id="cd00060">
    <property type="entry name" value="FHA"/>
    <property type="match status" value="1"/>
</dbReference>
<gene>
    <name evidence="6" type="ORF">DI536_12260</name>
</gene>
<keyword evidence="1" id="KW-0547">Nucleotide-binding</keyword>
<keyword evidence="4" id="KW-0804">Transcription</keyword>
<dbReference type="Gene3D" id="1.10.8.60">
    <property type="match status" value="1"/>
</dbReference>
<dbReference type="Pfam" id="PF02954">
    <property type="entry name" value="HTH_8"/>
    <property type="match status" value="1"/>
</dbReference>
<dbReference type="PROSITE" id="PS00688">
    <property type="entry name" value="SIGMA54_INTERACT_3"/>
    <property type="match status" value="1"/>
</dbReference>
<evidence type="ECO:0000256" key="4">
    <source>
        <dbReference type="ARBA" id="ARBA00023163"/>
    </source>
</evidence>
<name>A0A2W5TL54_9BACT</name>
<reference evidence="6 7" key="1">
    <citation type="submission" date="2017-08" db="EMBL/GenBank/DDBJ databases">
        <title>Infants hospitalized years apart are colonized by the same room-sourced microbial strains.</title>
        <authorList>
            <person name="Brooks B."/>
            <person name="Olm M.R."/>
            <person name="Firek B.A."/>
            <person name="Baker R."/>
            <person name="Thomas B.C."/>
            <person name="Morowitz M.J."/>
            <person name="Banfield J.F."/>
        </authorList>
    </citation>
    <scope>NUCLEOTIDE SEQUENCE [LARGE SCALE GENOMIC DNA]</scope>
    <source>
        <strain evidence="6">S2_003_000_R2_14</strain>
    </source>
</reference>
<evidence type="ECO:0000256" key="1">
    <source>
        <dbReference type="ARBA" id="ARBA00022741"/>
    </source>
</evidence>
<dbReference type="InterPro" id="IPR009057">
    <property type="entry name" value="Homeodomain-like_sf"/>
</dbReference>